<dbReference type="NCBIfam" id="TIGR01865">
    <property type="entry name" value="cas_Csn1"/>
    <property type="match status" value="1"/>
</dbReference>
<keyword evidence="2 12" id="KW-0540">Nuclease</keyword>
<organism evidence="15 16">
    <name type="scientific">Pannonibacter phragmitetus</name>
    <dbReference type="NCBI Taxonomy" id="121719"/>
    <lineage>
        <taxon>Bacteria</taxon>
        <taxon>Pseudomonadati</taxon>
        <taxon>Pseudomonadota</taxon>
        <taxon>Alphaproteobacteria</taxon>
        <taxon>Hyphomicrobiales</taxon>
        <taxon>Stappiaceae</taxon>
        <taxon>Pannonibacter</taxon>
    </lineage>
</organism>
<dbReference type="AlphaFoldDB" id="A0A378ZQX4"/>
<dbReference type="GO" id="GO:0043571">
    <property type="term" value="P:maintenance of CRISPR repeat elements"/>
    <property type="evidence" value="ECO:0007669"/>
    <property type="project" value="UniProtKB-UniRule"/>
</dbReference>
<evidence type="ECO:0000256" key="2">
    <source>
        <dbReference type="ARBA" id="ARBA00022722"/>
    </source>
</evidence>
<dbReference type="InterPro" id="IPR041383">
    <property type="entry name" value="RuvC_III"/>
</dbReference>
<feature type="compositionally biased region" description="Basic and acidic residues" evidence="13">
    <location>
        <begin position="835"/>
        <end position="849"/>
    </location>
</feature>
<keyword evidence="8 12" id="KW-0051">Antiviral defense</keyword>
<dbReference type="Pfam" id="PF13395">
    <property type="entry name" value="HNH_4"/>
    <property type="match status" value="1"/>
</dbReference>
<comment type="caution">
    <text evidence="12">Lacks conserved residue(s) required for the propagation of feature annotation.</text>
</comment>
<feature type="domain" description="HNH Cas9-type" evidence="14">
    <location>
        <begin position="542"/>
        <end position="696"/>
    </location>
</feature>
<dbReference type="Proteomes" id="UP000255000">
    <property type="component" value="Unassembled WGS sequence"/>
</dbReference>
<evidence type="ECO:0000256" key="6">
    <source>
        <dbReference type="ARBA" id="ARBA00022842"/>
    </source>
</evidence>
<feature type="active site" description="Proton acceptor for HNH nuclease domain" evidence="12">
    <location>
        <position position="618"/>
    </location>
</feature>
<feature type="active site" description="For RuvC-like nuclease domain" evidence="12">
    <location>
        <position position="20"/>
    </location>
</feature>
<dbReference type="InterPro" id="IPR028629">
    <property type="entry name" value="Cas9"/>
</dbReference>
<comment type="domain">
    <text evidence="12">Has 2 endonuclease domains. The discontinuous RuvC-like domain cleaves the target DNA noncomplementary to crRNA while the HNH nuclease domain cleaves the target DNA complementary to crRNA.</text>
</comment>
<proteinExistence type="inferred from homology"/>
<evidence type="ECO:0000256" key="3">
    <source>
        <dbReference type="ARBA" id="ARBA00022723"/>
    </source>
</evidence>
<keyword evidence="7 12" id="KW-0694">RNA-binding</keyword>
<dbReference type="GO" id="GO:0003723">
    <property type="term" value="F:RNA binding"/>
    <property type="evidence" value="ECO:0007669"/>
    <property type="project" value="UniProtKB-UniRule"/>
</dbReference>
<protein>
    <recommendedName>
        <fullName evidence="12">CRISPR-associated endonuclease Cas9</fullName>
        <ecNumber evidence="12">3.1.-.-</ecNumber>
    </recommendedName>
</protein>
<comment type="subunit">
    <text evidence="11 12">Monomer. Binds crRNA and tracrRNA.</text>
</comment>
<dbReference type="GO" id="GO:0016787">
    <property type="term" value="F:hydrolase activity"/>
    <property type="evidence" value="ECO:0007669"/>
    <property type="project" value="UniProtKB-KW"/>
</dbReference>
<dbReference type="InterPro" id="IPR033114">
    <property type="entry name" value="HNH_CAS9"/>
</dbReference>
<comment type="cofactor">
    <cofactor evidence="1">
        <name>Mg(2+)</name>
        <dbReference type="ChEBI" id="CHEBI:18420"/>
    </cofactor>
</comment>
<evidence type="ECO:0000256" key="13">
    <source>
        <dbReference type="SAM" id="MobiDB-lite"/>
    </source>
</evidence>
<feature type="region of interest" description="Disordered" evidence="13">
    <location>
        <begin position="1084"/>
        <end position="1107"/>
    </location>
</feature>
<keyword evidence="6" id="KW-0460">Magnesium</keyword>
<dbReference type="Gene3D" id="3.30.420.10">
    <property type="entry name" value="Ribonuclease H-like superfamily/Ribonuclease H"/>
    <property type="match status" value="3"/>
</dbReference>
<dbReference type="HAMAP" id="MF_01480">
    <property type="entry name" value="Cas9"/>
    <property type="match status" value="1"/>
</dbReference>
<feature type="region of interest" description="Disordered" evidence="13">
    <location>
        <begin position="835"/>
        <end position="855"/>
    </location>
</feature>
<dbReference type="Pfam" id="PF18541">
    <property type="entry name" value="RuvC_III"/>
    <property type="match status" value="1"/>
</dbReference>
<evidence type="ECO:0000256" key="12">
    <source>
        <dbReference type="HAMAP-Rule" id="MF_01480"/>
    </source>
</evidence>
<dbReference type="InterPro" id="IPR003615">
    <property type="entry name" value="HNH_nuc"/>
</dbReference>
<dbReference type="InterPro" id="IPR040619">
    <property type="entry name" value="Cas9_alpha-helical_lobe"/>
</dbReference>
<reference evidence="15 16" key="1">
    <citation type="submission" date="2018-06" db="EMBL/GenBank/DDBJ databases">
        <authorList>
            <consortium name="Pathogen Informatics"/>
            <person name="Doyle S."/>
        </authorList>
    </citation>
    <scope>NUCLEOTIDE SEQUENCE [LARGE SCALE GENOMIC DNA]</scope>
    <source>
        <strain evidence="15 16">NCTC13350</strain>
    </source>
</reference>
<keyword evidence="10" id="KW-0464">Manganese</keyword>
<evidence type="ECO:0000313" key="15">
    <source>
        <dbReference type="EMBL" id="SUA99557.1"/>
    </source>
</evidence>
<sequence>MSVNLKNPQHIHMKNLFSFDIGTNSIGWAVLALDGNGDPVRIIGAGVRIFSDGRDPKSNASLAEARRMARAMSRRRDRTLRRKRATLRTLAEIGLMPDTSSARQALLRETSDPRSDSGQPTRNPYALRALALEEKLPLFHIGRALYHLGQRRGFKSNRKTDRKDNNKGKIALGIEELRTAMRQDGAQTYGQWLARRHALGQTVRLRSGALDLEGEGYAFYPERQLLEDEFHRIWEAQASHYPDILTPERRDHLFTVMFFQRPLKKPQVGKCSFNNQEERVPKAHPLFQEFRLYKEVNELEIVEPDLTHKKLTLDQRNALVKKLQVSREASFAALRKVLKLRPDQRLNKESESRTKLKGNEVYAVLSGKTCFGPRWGTFSQAEQWAIIERLKEEEDPIRLFAWLRGEFGIEGEQAAAIANVHLPEGHGRLGKAALEAMLEELKEEVIPEAEAAKRCGYDHARLGGGSDEGEDELPPYQEILQHRIPPGTNNPDDPYDIEKGRFTNPTVHIALNQLRHVMNALIRRYGKPAQIAVELARDLKLSERQKEEVNRTIARNTRDAERRGKTLEENRKLNTGYNRSLLRLWEELNPKVEDRCCIYTGKPISISMLFSGEVDIDHILPWSRTLDDSHGNKLLCLREANRVKRNRAPADVTEWRDRYDEILSRAARLPRNKQERFAPDAMERFEKAGGFLARQLTDTQYLSRMALEYLACLFPAEELDGFGELRRHRHINVCPGRLTEMLRRNWGLNSILADSHLGETAQEKNRKDHRHHAIDAIVIGVTGRSLLNRISNAAGRLEAQQLETLVKAAAATNKPWDGFRDDVAKVVGGIIVSHKPDHGTAGRRAKDPARQQTAGRLHNDTAYGLTGETDARGNTIVVRRKPFLSLTSKDIPSIRDEALRAVLEQALRGIPDGKEFQAALDAFRKQKGFHHYHGIRHVRLTEPLSVIGIKDRDGRVYKGYKGDANQRYDVWETLDGKWHAEVVSMFDAHQPGWQSRFHAENPTARRVLRLQQDDMVALNAPDGGRLLVRVVKFRQNGQITFAGHNESGNLKARDAASNEQDPFKYISRMASSLKDSGCRQIRIDAAGKVFDPGPQDRASKPKKQSKR</sequence>
<dbReference type="GO" id="GO:0046872">
    <property type="term" value="F:metal ion binding"/>
    <property type="evidence" value="ECO:0007669"/>
    <property type="project" value="UniProtKB-UniRule"/>
</dbReference>
<comment type="function">
    <text evidence="12">CRISPR (clustered regularly interspaced short palindromic repeat) is an adaptive immune system that provides protection against mobile genetic elements (viruses, transposable elements and conjugative plasmids). CRISPR clusters contain spacers, sequences complementary to antecedent mobile elements, and target invading nucleic acids. CRISPR clusters are transcribed and processed into CRISPR RNA (crRNA). In type II CRISPR systems correct processing of pre-crRNA requires a trans-encoded small RNA (tracrRNA), endogenous ribonuclease 3 (rnc) and this protein. The tracrRNA serves as a guide for ribonuclease 3-aided processing of pre-crRNA. Subsequently Cas9/crRNA/tracrRNA endonucleolytically cleaves linear or circular dsDNA target complementary to the spacer; Cas9 is inactive in the absence of the 2 guide RNAs (gRNA). Cas9 recognizes the protospacer adjacent motif (PAM) in the CRISPR repeat sequences to help distinguish self versus nonself, as targets within the bacterial CRISPR locus do not have PAMs. PAM recognition is also required for catalytic activity.</text>
</comment>
<evidence type="ECO:0000256" key="4">
    <source>
        <dbReference type="ARBA" id="ARBA00022759"/>
    </source>
</evidence>
<dbReference type="EC" id="3.1.-.-" evidence="12"/>
<evidence type="ECO:0000256" key="5">
    <source>
        <dbReference type="ARBA" id="ARBA00022801"/>
    </source>
</evidence>
<keyword evidence="4 12" id="KW-0255">Endonuclease</keyword>
<evidence type="ECO:0000256" key="11">
    <source>
        <dbReference type="ARBA" id="ARBA00046380"/>
    </source>
</evidence>
<dbReference type="GO" id="GO:0051607">
    <property type="term" value="P:defense response to virus"/>
    <property type="evidence" value="ECO:0007669"/>
    <property type="project" value="UniProtKB-UniRule"/>
</dbReference>
<dbReference type="PROSITE" id="PS51749">
    <property type="entry name" value="HNH_CAS9"/>
    <property type="match status" value="1"/>
</dbReference>
<evidence type="ECO:0000313" key="16">
    <source>
        <dbReference type="Proteomes" id="UP000255000"/>
    </source>
</evidence>
<keyword evidence="5 12" id="KW-0378">Hydrolase</keyword>
<evidence type="ECO:0000256" key="1">
    <source>
        <dbReference type="ARBA" id="ARBA00001946"/>
    </source>
</evidence>
<gene>
    <name evidence="12" type="primary">cas9</name>
    <name evidence="15" type="ORF">NCTC13350_00456</name>
</gene>
<evidence type="ECO:0000256" key="8">
    <source>
        <dbReference type="ARBA" id="ARBA00023118"/>
    </source>
</evidence>
<accession>A0A378ZQX4</accession>
<dbReference type="GO" id="GO:0003677">
    <property type="term" value="F:DNA binding"/>
    <property type="evidence" value="ECO:0007669"/>
    <property type="project" value="UniProtKB-UniRule"/>
</dbReference>
<name>A0A378ZQX4_9HYPH</name>
<evidence type="ECO:0000256" key="7">
    <source>
        <dbReference type="ARBA" id="ARBA00022884"/>
    </source>
</evidence>
<dbReference type="EMBL" id="UGSK01000001">
    <property type="protein sequence ID" value="SUA99557.1"/>
    <property type="molecule type" value="Genomic_DNA"/>
</dbReference>
<keyword evidence="3" id="KW-0479">Metal-binding</keyword>
<keyword evidence="9 12" id="KW-0238">DNA-binding</keyword>
<evidence type="ECO:0000259" key="14">
    <source>
        <dbReference type="PROSITE" id="PS51749"/>
    </source>
</evidence>
<evidence type="ECO:0000256" key="9">
    <source>
        <dbReference type="ARBA" id="ARBA00023125"/>
    </source>
</evidence>
<dbReference type="GO" id="GO:0004519">
    <property type="term" value="F:endonuclease activity"/>
    <property type="evidence" value="ECO:0007669"/>
    <property type="project" value="UniProtKB-UniRule"/>
</dbReference>
<comment type="similarity">
    <text evidence="12">Belongs to the CRISPR-associated Cas9 family.</text>
</comment>
<dbReference type="Pfam" id="PF18470">
    <property type="entry name" value="Cas9_a"/>
    <property type="match status" value="1"/>
</dbReference>
<evidence type="ECO:0000256" key="10">
    <source>
        <dbReference type="ARBA" id="ARBA00023211"/>
    </source>
</evidence>
<dbReference type="InterPro" id="IPR036397">
    <property type="entry name" value="RNaseH_sf"/>
</dbReference>